<reference evidence="1" key="1">
    <citation type="submission" date="2018-05" db="EMBL/GenBank/DDBJ databases">
        <authorList>
            <person name="Lanie J.A."/>
            <person name="Ng W.-L."/>
            <person name="Kazmierczak K.M."/>
            <person name="Andrzejewski T.M."/>
            <person name="Davidsen T.M."/>
            <person name="Wayne K.J."/>
            <person name="Tettelin H."/>
            <person name="Glass J.I."/>
            <person name="Rusch D."/>
            <person name="Podicherti R."/>
            <person name="Tsui H.-C.T."/>
            <person name="Winkler M.E."/>
        </authorList>
    </citation>
    <scope>NUCLEOTIDE SEQUENCE</scope>
</reference>
<dbReference type="AlphaFoldDB" id="A0A382FMW6"/>
<accession>A0A382FMW6</accession>
<dbReference type="EMBL" id="UINC01050923">
    <property type="protein sequence ID" value="SVB64466.1"/>
    <property type="molecule type" value="Genomic_DNA"/>
</dbReference>
<evidence type="ECO:0000313" key="1">
    <source>
        <dbReference type="EMBL" id="SVB64466.1"/>
    </source>
</evidence>
<dbReference type="InterPro" id="IPR036514">
    <property type="entry name" value="SGNH_hydro_sf"/>
</dbReference>
<dbReference type="SUPFAM" id="SSF52266">
    <property type="entry name" value="SGNH hydrolase"/>
    <property type="match status" value="1"/>
</dbReference>
<protein>
    <recommendedName>
        <fullName evidence="2">SGNH hydrolase-type esterase domain-containing protein</fullName>
    </recommendedName>
</protein>
<name>A0A382FMW6_9ZZZZ</name>
<sequence>MYHIILAGDSIFDNKRYVRSGEPDVATQVRELLDRGDDVTLLAFDGDVTKNVEDQLKGLPNDATHLFISVGGNDAIGNLRLLERSVSNIGDAFNEFYDVMKDFEKDYIKMLVNAMRCGLKTTICTIYHPNFDLGRSDRIEHLLPHRVELPQIQKKAITGLTIFNDIIFQEAVNFGLPVMDLRLIFTEDSDYANAVEPSAVGGAKMARIIKEIVHDHDFSLSNTVVFK</sequence>
<evidence type="ECO:0008006" key="2">
    <source>
        <dbReference type="Google" id="ProtNLM"/>
    </source>
</evidence>
<proteinExistence type="predicted"/>
<organism evidence="1">
    <name type="scientific">marine metagenome</name>
    <dbReference type="NCBI Taxonomy" id="408172"/>
    <lineage>
        <taxon>unclassified sequences</taxon>
        <taxon>metagenomes</taxon>
        <taxon>ecological metagenomes</taxon>
    </lineage>
</organism>
<dbReference type="Gene3D" id="3.40.50.1110">
    <property type="entry name" value="SGNH hydrolase"/>
    <property type="match status" value="1"/>
</dbReference>
<gene>
    <name evidence="1" type="ORF">METZ01_LOCUS217320</name>
</gene>